<keyword evidence="2" id="KW-1185">Reference proteome</keyword>
<dbReference type="Proteomes" id="UP000008553">
    <property type="component" value="Unassembled WGS sequence"/>
</dbReference>
<dbReference type="PaxDb" id="73239-Q7RFG4"/>
<dbReference type="AlphaFoldDB" id="Q7RFG4"/>
<proteinExistence type="predicted"/>
<gene>
    <name evidence="1" type="ORF">PY04742</name>
</gene>
<sequence length="29" mass="3617">MFCNLLLLFLVILIKLKNLLKFYDFQHFE</sequence>
<accession>Q7RFG4</accession>
<name>Q7RFG4_PLAYO</name>
<dbReference type="EMBL" id="AABL01001456">
    <property type="protein sequence ID" value="EAA16644.1"/>
    <property type="molecule type" value="Genomic_DNA"/>
</dbReference>
<organism evidence="1 2">
    <name type="scientific">Plasmodium yoelii yoelii</name>
    <dbReference type="NCBI Taxonomy" id="73239"/>
    <lineage>
        <taxon>Eukaryota</taxon>
        <taxon>Sar</taxon>
        <taxon>Alveolata</taxon>
        <taxon>Apicomplexa</taxon>
        <taxon>Aconoidasida</taxon>
        <taxon>Haemosporida</taxon>
        <taxon>Plasmodiidae</taxon>
        <taxon>Plasmodium</taxon>
        <taxon>Plasmodium (Vinckeia)</taxon>
    </lineage>
</organism>
<protein>
    <submittedName>
        <fullName evidence="1">Uncharacterized protein</fullName>
    </submittedName>
</protein>
<comment type="caution">
    <text evidence="1">The sequence shown here is derived from an EMBL/GenBank/DDBJ whole genome shotgun (WGS) entry which is preliminary data.</text>
</comment>
<feature type="non-terminal residue" evidence="1">
    <location>
        <position position="29"/>
    </location>
</feature>
<evidence type="ECO:0000313" key="1">
    <source>
        <dbReference type="EMBL" id="EAA16644.1"/>
    </source>
</evidence>
<evidence type="ECO:0000313" key="2">
    <source>
        <dbReference type="Proteomes" id="UP000008553"/>
    </source>
</evidence>
<reference evidence="1 2" key="1">
    <citation type="journal article" date="2002" name="Nature">
        <title>Genome sequence and comparative analysis of the model rodent malaria parasite Plasmodium yoelii yoelii.</title>
        <authorList>
            <person name="Carlton J.M."/>
            <person name="Angiuoli S.V."/>
            <person name="Suh B.B."/>
            <person name="Kooij T.W."/>
            <person name="Pertea M."/>
            <person name="Silva J.C."/>
            <person name="Ermolaeva M.D."/>
            <person name="Allen J.E."/>
            <person name="Selengut J.D."/>
            <person name="Koo H.L."/>
            <person name="Peterson J.D."/>
            <person name="Pop M."/>
            <person name="Kosack D.S."/>
            <person name="Shumway M.F."/>
            <person name="Bidwell S.L."/>
            <person name="Shallom S.J."/>
            <person name="van Aken S.E."/>
            <person name="Riedmuller S.B."/>
            <person name="Feldblyum T.V."/>
            <person name="Cho J.K."/>
            <person name="Quackenbush J."/>
            <person name="Sedegah M."/>
            <person name="Shoaibi A."/>
            <person name="Cummings L.M."/>
            <person name="Florens L."/>
            <person name="Yates J.R."/>
            <person name="Raine J.D."/>
            <person name="Sinden R.E."/>
            <person name="Harris M.A."/>
            <person name="Cunningham D.A."/>
            <person name="Preiser P.R."/>
            <person name="Bergman L.W."/>
            <person name="Vaidya A.B."/>
            <person name="van Lin L.H."/>
            <person name="Janse C.J."/>
            <person name="Waters A.P."/>
            <person name="Smith H.O."/>
            <person name="White O.R."/>
            <person name="Salzberg S.L."/>
            <person name="Venter J.C."/>
            <person name="Fraser C.M."/>
            <person name="Hoffman S.L."/>
            <person name="Gardner M.J."/>
            <person name="Carucci D.J."/>
        </authorList>
    </citation>
    <scope>NUCLEOTIDE SEQUENCE [LARGE SCALE GENOMIC DNA]</scope>
    <source>
        <strain evidence="1 2">17XNL</strain>
    </source>
</reference>
<dbReference type="InParanoid" id="Q7RFG4"/>